<keyword evidence="2" id="KW-0560">Oxidoreductase</keyword>
<dbReference type="PANTHER" id="PTHR24320:SF283">
    <property type="entry name" value="RETINOL DEHYDROGENASE 11"/>
    <property type="match status" value="1"/>
</dbReference>
<organism evidence="3 4">
    <name type="scientific">Orbilia brochopaga</name>
    <dbReference type="NCBI Taxonomy" id="3140254"/>
    <lineage>
        <taxon>Eukaryota</taxon>
        <taxon>Fungi</taxon>
        <taxon>Dikarya</taxon>
        <taxon>Ascomycota</taxon>
        <taxon>Pezizomycotina</taxon>
        <taxon>Orbiliomycetes</taxon>
        <taxon>Orbiliales</taxon>
        <taxon>Orbiliaceae</taxon>
        <taxon>Orbilia</taxon>
    </lineage>
</organism>
<protein>
    <recommendedName>
        <fullName evidence="5">NAD(P)-binding protein</fullName>
    </recommendedName>
</protein>
<name>A0AAV9VGW5_9PEZI</name>
<keyword evidence="4" id="KW-1185">Reference proteome</keyword>
<evidence type="ECO:0000256" key="2">
    <source>
        <dbReference type="ARBA" id="ARBA00023002"/>
    </source>
</evidence>
<gene>
    <name evidence="3" type="ORF">TWF696_001098</name>
</gene>
<dbReference type="PANTHER" id="PTHR24320">
    <property type="entry name" value="RETINOL DEHYDROGENASE"/>
    <property type="match status" value="1"/>
</dbReference>
<dbReference type="Gene3D" id="3.40.50.720">
    <property type="entry name" value="NAD(P)-binding Rossmann-like Domain"/>
    <property type="match status" value="1"/>
</dbReference>
<reference evidence="3 4" key="1">
    <citation type="submission" date="2019-10" db="EMBL/GenBank/DDBJ databases">
        <authorList>
            <person name="Palmer J.M."/>
        </authorList>
    </citation>
    <scope>NUCLEOTIDE SEQUENCE [LARGE SCALE GENOMIC DNA]</scope>
    <source>
        <strain evidence="3 4">TWF696</strain>
    </source>
</reference>
<evidence type="ECO:0000256" key="1">
    <source>
        <dbReference type="ARBA" id="ARBA00006484"/>
    </source>
</evidence>
<dbReference type="SUPFAM" id="SSF51735">
    <property type="entry name" value="NAD(P)-binding Rossmann-fold domains"/>
    <property type="match status" value="1"/>
</dbReference>
<comment type="caution">
    <text evidence="3">The sequence shown here is derived from an EMBL/GenBank/DDBJ whole genome shotgun (WGS) entry which is preliminary data.</text>
</comment>
<comment type="similarity">
    <text evidence="1">Belongs to the short-chain dehydrogenases/reductases (SDR) family.</text>
</comment>
<dbReference type="Proteomes" id="UP001375240">
    <property type="component" value="Unassembled WGS sequence"/>
</dbReference>
<proteinExistence type="inferred from homology"/>
<dbReference type="InterPro" id="IPR036291">
    <property type="entry name" value="NAD(P)-bd_dom_sf"/>
</dbReference>
<dbReference type="GO" id="GO:0016491">
    <property type="term" value="F:oxidoreductase activity"/>
    <property type="evidence" value="ECO:0007669"/>
    <property type="project" value="UniProtKB-KW"/>
</dbReference>
<evidence type="ECO:0000313" key="4">
    <source>
        <dbReference type="Proteomes" id="UP001375240"/>
    </source>
</evidence>
<evidence type="ECO:0000313" key="3">
    <source>
        <dbReference type="EMBL" id="KAK6359977.1"/>
    </source>
</evidence>
<dbReference type="EMBL" id="JAVHNQ010000001">
    <property type="protein sequence ID" value="KAK6359977.1"/>
    <property type="molecule type" value="Genomic_DNA"/>
</dbReference>
<evidence type="ECO:0008006" key="5">
    <source>
        <dbReference type="Google" id="ProtNLM"/>
    </source>
</evidence>
<dbReference type="Pfam" id="PF00106">
    <property type="entry name" value="adh_short"/>
    <property type="match status" value="1"/>
</dbReference>
<sequence length="347" mass="38059">MTSNASYDRSTSGAEVARVYHDQVKGRNILITGVGPLGIGETSLLALAAQQPNLITVTGRSPEKINESIAKAKAEYPDVNVRSLILDLSSIASVRKAAAEFLATPEPLDILINNAGVMAPPTRLVSADNIEIQFATNHIGHFLFTNLIMPKLLAAAAANPTKGATRIINVSSFGHSANPIRFSDWNWEGGDVPDSEKGSVEQLTLFNEKDHTFTKYTPYGAYGQSKTANVLYSVELTRRLFEKHGILSLSLHPGGIMTQLGRHASQSDKEFWEAAFKDYVFWKNGDQGCSTTLVAALDPALNKWTPETGYYLDDCQFKAPVPWAVDPEAAQRLWKLSEEIVNEKFDF</sequence>
<dbReference type="InterPro" id="IPR002347">
    <property type="entry name" value="SDR_fam"/>
</dbReference>
<accession>A0AAV9VGW5</accession>
<dbReference type="AlphaFoldDB" id="A0AAV9VGW5"/>